<dbReference type="Gene3D" id="2.70.50.70">
    <property type="match status" value="1"/>
</dbReference>
<dbReference type="InParanoid" id="C4JLD5"/>
<dbReference type="GeneID" id="8443776"/>
<protein>
    <submittedName>
        <fullName evidence="1">Uncharacterized protein</fullName>
    </submittedName>
</protein>
<dbReference type="VEuPathDB" id="FungiDB:UREG_03643"/>
<name>C4JLD5_UNCRE</name>
<organism evidence="1 2">
    <name type="scientific">Uncinocarpus reesii (strain UAMH 1704)</name>
    <dbReference type="NCBI Taxonomy" id="336963"/>
    <lineage>
        <taxon>Eukaryota</taxon>
        <taxon>Fungi</taxon>
        <taxon>Dikarya</taxon>
        <taxon>Ascomycota</taxon>
        <taxon>Pezizomycotina</taxon>
        <taxon>Eurotiomycetes</taxon>
        <taxon>Eurotiomycetidae</taxon>
        <taxon>Onygenales</taxon>
        <taxon>Onygenaceae</taxon>
        <taxon>Uncinocarpus</taxon>
    </lineage>
</organism>
<dbReference type="AlphaFoldDB" id="C4JLD5"/>
<dbReference type="Proteomes" id="UP000002058">
    <property type="component" value="Unassembled WGS sequence"/>
</dbReference>
<dbReference type="RefSeq" id="XP_002544126.1">
    <property type="nucleotide sequence ID" value="XM_002544080.1"/>
</dbReference>
<gene>
    <name evidence="1" type="ORF">UREG_03643</name>
</gene>
<keyword evidence="2" id="KW-1185">Reference proteome</keyword>
<dbReference type="KEGG" id="ure:UREG_03643"/>
<sequence>MASAPKPMSQVAMLSLPGLGLTSLATVRCMYASTSSNASDGLQFIELPDMFMANMDKECHTAEGKETVFKDPEHDVVNDEFCIRSQPHATMLPPKNGSNCSNH</sequence>
<evidence type="ECO:0000313" key="2">
    <source>
        <dbReference type="Proteomes" id="UP000002058"/>
    </source>
</evidence>
<dbReference type="HOGENOM" id="CLU_2265716_0_0_1"/>
<accession>C4JLD5</accession>
<reference evidence="2" key="1">
    <citation type="journal article" date="2009" name="Genome Res.">
        <title>Comparative genomic analyses of the human fungal pathogens Coccidioides and their relatives.</title>
        <authorList>
            <person name="Sharpton T.J."/>
            <person name="Stajich J.E."/>
            <person name="Rounsley S.D."/>
            <person name="Gardner M.J."/>
            <person name="Wortman J.R."/>
            <person name="Jordar V.S."/>
            <person name="Maiti R."/>
            <person name="Kodira C.D."/>
            <person name="Neafsey D.E."/>
            <person name="Zeng Q."/>
            <person name="Hung C.-Y."/>
            <person name="McMahan C."/>
            <person name="Muszewska A."/>
            <person name="Grynberg M."/>
            <person name="Mandel M.A."/>
            <person name="Kellner E.M."/>
            <person name="Barker B.M."/>
            <person name="Galgiani J.N."/>
            <person name="Orbach M.J."/>
            <person name="Kirkland T.N."/>
            <person name="Cole G.T."/>
            <person name="Henn M.R."/>
            <person name="Birren B.W."/>
            <person name="Taylor J.W."/>
        </authorList>
    </citation>
    <scope>NUCLEOTIDE SEQUENCE [LARGE SCALE GENOMIC DNA]</scope>
    <source>
        <strain evidence="2">UAMH 1704</strain>
    </source>
</reference>
<evidence type="ECO:0000313" key="1">
    <source>
        <dbReference type="EMBL" id="EEP78797.1"/>
    </source>
</evidence>
<proteinExistence type="predicted"/>
<dbReference type="EMBL" id="CH476616">
    <property type="protein sequence ID" value="EEP78797.1"/>
    <property type="molecule type" value="Genomic_DNA"/>
</dbReference>